<dbReference type="InterPro" id="IPR045092">
    <property type="entry name" value="Rrp6-like"/>
</dbReference>
<dbReference type="GO" id="GO:0071039">
    <property type="term" value="P:nuclear polyadenylation-dependent CUT catabolic process"/>
    <property type="evidence" value="ECO:0007669"/>
    <property type="project" value="TreeGrafter"/>
</dbReference>
<gene>
    <name evidence="11" type="ORF">TD95_000536</name>
</gene>
<reference evidence="11 12" key="1">
    <citation type="submission" date="2015-03" db="EMBL/GenBank/DDBJ databases">
        <authorList>
            <person name="Radwan O."/>
            <person name="Al-Naeli F.A."/>
            <person name="Rendon G.A."/>
            <person name="Fields C."/>
        </authorList>
    </citation>
    <scope>NUCLEOTIDE SEQUENCE [LARGE SCALE GENOMIC DNA]</scope>
    <source>
        <strain evidence="11">CR-DP1</strain>
    </source>
</reference>
<evidence type="ECO:0000256" key="3">
    <source>
        <dbReference type="ARBA" id="ARBA00022722"/>
    </source>
</evidence>
<dbReference type="GO" id="GO:0071036">
    <property type="term" value="P:nuclear polyadenylation-dependent snoRNA catabolic process"/>
    <property type="evidence" value="ECO:0007669"/>
    <property type="project" value="TreeGrafter"/>
</dbReference>
<dbReference type="GO" id="GO:0000166">
    <property type="term" value="F:nucleotide binding"/>
    <property type="evidence" value="ECO:0007669"/>
    <property type="project" value="InterPro"/>
</dbReference>
<dbReference type="AlphaFoldDB" id="A0A0F4Z9P8"/>
<dbReference type="PROSITE" id="PS50967">
    <property type="entry name" value="HRDC"/>
    <property type="match status" value="1"/>
</dbReference>
<comment type="subcellular location">
    <subcellularLocation>
        <location evidence="1">Nucleus</location>
    </subcellularLocation>
</comment>
<evidence type="ECO:0000256" key="4">
    <source>
        <dbReference type="ARBA" id="ARBA00022801"/>
    </source>
</evidence>
<dbReference type="FunFam" id="3.30.420.10:FF:000059">
    <property type="entry name" value="Exosome complex exonuclease Rrp6"/>
    <property type="match status" value="1"/>
</dbReference>
<dbReference type="GO" id="GO:0000175">
    <property type="term" value="F:3'-5'-RNA exonuclease activity"/>
    <property type="evidence" value="ECO:0007669"/>
    <property type="project" value="InterPro"/>
</dbReference>
<dbReference type="PANTHER" id="PTHR12124:SF47">
    <property type="entry name" value="EXOSOME COMPONENT 10"/>
    <property type="match status" value="1"/>
</dbReference>
<dbReference type="GO" id="GO:0003727">
    <property type="term" value="F:single-stranded RNA binding"/>
    <property type="evidence" value="ECO:0007669"/>
    <property type="project" value="TreeGrafter"/>
</dbReference>
<keyword evidence="4" id="KW-0378">Hydrolase</keyword>
<dbReference type="Pfam" id="PF00570">
    <property type="entry name" value="HRDC"/>
    <property type="match status" value="1"/>
</dbReference>
<dbReference type="Pfam" id="PF01612">
    <property type="entry name" value="DNA_pol_A_exo1"/>
    <property type="match status" value="1"/>
</dbReference>
<protein>
    <recommendedName>
        <fullName evidence="10">HRDC domain-containing protein</fullName>
    </recommendedName>
</protein>
<feature type="compositionally biased region" description="Basic and acidic residues" evidence="9">
    <location>
        <begin position="656"/>
        <end position="670"/>
    </location>
</feature>
<feature type="compositionally biased region" description="Polar residues" evidence="9">
    <location>
        <begin position="671"/>
        <end position="681"/>
    </location>
</feature>
<dbReference type="InterPro" id="IPR044876">
    <property type="entry name" value="HRDC_dom_sf"/>
</dbReference>
<dbReference type="GO" id="GO:0071035">
    <property type="term" value="P:nuclear polyadenylation-dependent rRNA catabolic process"/>
    <property type="evidence" value="ECO:0007669"/>
    <property type="project" value="TreeGrafter"/>
</dbReference>
<feature type="compositionally biased region" description="Basic and acidic residues" evidence="9">
    <location>
        <begin position="617"/>
        <end position="631"/>
    </location>
</feature>
<dbReference type="GO" id="GO:0000467">
    <property type="term" value="P:exonucleolytic trimming to generate mature 3'-end of 5.8S rRNA from tricistronic rRNA transcript (SSU-rRNA, 5.8S rRNA, LSU-rRNA)"/>
    <property type="evidence" value="ECO:0007669"/>
    <property type="project" value="InterPro"/>
</dbReference>
<feature type="region of interest" description="Disordered" evidence="9">
    <location>
        <begin position="613"/>
        <end position="768"/>
    </location>
</feature>
<keyword evidence="3" id="KW-0540">Nuclease</keyword>
<keyword evidence="7" id="KW-0539">Nucleus</keyword>
<dbReference type="PANTHER" id="PTHR12124">
    <property type="entry name" value="POLYMYOSITIS/SCLERODERMA AUTOANTIGEN-RELATED"/>
    <property type="match status" value="1"/>
</dbReference>
<organism evidence="11 12">
    <name type="scientific">Thielaviopsis punctulata</name>
    <dbReference type="NCBI Taxonomy" id="72032"/>
    <lineage>
        <taxon>Eukaryota</taxon>
        <taxon>Fungi</taxon>
        <taxon>Dikarya</taxon>
        <taxon>Ascomycota</taxon>
        <taxon>Pezizomycotina</taxon>
        <taxon>Sordariomycetes</taxon>
        <taxon>Hypocreomycetidae</taxon>
        <taxon>Microascales</taxon>
        <taxon>Ceratocystidaceae</taxon>
        <taxon>Thielaviopsis</taxon>
    </lineage>
</organism>
<evidence type="ECO:0000256" key="9">
    <source>
        <dbReference type="SAM" id="MobiDB-lite"/>
    </source>
</evidence>
<dbReference type="EMBL" id="LAEV01001911">
    <property type="protein sequence ID" value="KKA27015.1"/>
    <property type="molecule type" value="Genomic_DNA"/>
</dbReference>
<dbReference type="SMART" id="SM00341">
    <property type="entry name" value="HRDC"/>
    <property type="match status" value="1"/>
</dbReference>
<dbReference type="InterPro" id="IPR002121">
    <property type="entry name" value="HRDC_dom"/>
</dbReference>
<comment type="similarity">
    <text evidence="8">Belongs to the exosome component 10/RRP6 family.</text>
</comment>
<dbReference type="GO" id="GO:0000176">
    <property type="term" value="C:nuclear exosome (RNase complex)"/>
    <property type="evidence" value="ECO:0007669"/>
    <property type="project" value="InterPro"/>
</dbReference>
<dbReference type="InterPro" id="IPR012337">
    <property type="entry name" value="RNaseH-like_sf"/>
</dbReference>
<sequence length="819" mass="92554">MDPQSDFKTLREGVQNALIATVKTVNRLASEDLKFQKTADPAVAQRLENSVGRILGLSQKMLKAEAKAVGTQAPHVDDTEDLDLNWSKIVDIVDCIFEKADSALDECTGLAKRRDTGQTDSAFAKKSAPLQANLRNANMRKPQLKFEVKCDTHSQAPWKPILTKKPHAKVPLEKSIELADFNGHMEYRHPYQTEIMESAFPERGFAIADPIPFEPLETTQATWVGTYEEVLEMLEELKKADEIAVDLEHHDYRTYVGLTCLMQISTRTHDWIVDTLQPWRHKLEVLNEVFTDPKIIKVLHGAHMDVQWLQRDLGLYLNGFFDTYYACEVLGYPQRSLAYLLKKFINFDADKKYQLADWRRRPIPNEMMFYAQSDTHFLLNIYDHMRNELIKNSDDSRADMDLMGAVIVKSKQRALIRYEQLTFDPATGDGTRGWLGMFLRQSRAMTGPQFAVYRAIWEWRDKKARNEDESPVYVMSNQVLNDITRDIPGERAALEALIPRHANLARESLAELWELIQKAAKEGETGPTALQFINSSEKKVDAATEAAVSASKVYNDSSEVTVPRLDVSQLFGSMLLSSAWEEDSVMTDSNAEEFMQLPWQRLHPTMVSILSQQASEVNERKTKKEPAEVIHIEATPTTPAKPKDEEFTLKAGTKRKAPEPEREVEVESGRASEQAQSNLVSSEKAGDDDQKQQDIVQRKRAKKAARKAAKRERVAKARAEAAGAMEGVEGEEEEGVEEEEEEEEEEEGAAGENGEKEDGEEEAFDYSTAKSVMYGSVAKTVESHKKSFNPYVKASLDRPIKGARRAPPMKGGRSATFRK</sequence>
<proteinExistence type="inferred from homology"/>
<evidence type="ECO:0000256" key="6">
    <source>
        <dbReference type="ARBA" id="ARBA00022839"/>
    </source>
</evidence>
<keyword evidence="5" id="KW-0271">Exosome</keyword>
<comment type="caution">
    <text evidence="11">The sequence shown here is derived from an EMBL/GenBank/DDBJ whole genome shotgun (WGS) entry which is preliminary data.</text>
</comment>
<dbReference type="SUPFAM" id="SSF53098">
    <property type="entry name" value="Ribonuclease H-like"/>
    <property type="match status" value="1"/>
</dbReference>
<feature type="compositionally biased region" description="Basic residues" evidence="9">
    <location>
        <begin position="698"/>
        <end position="710"/>
    </location>
</feature>
<evidence type="ECO:0000313" key="11">
    <source>
        <dbReference type="EMBL" id="KKA27015.1"/>
    </source>
</evidence>
<dbReference type="InterPro" id="IPR010997">
    <property type="entry name" value="HRDC-like_sf"/>
</dbReference>
<evidence type="ECO:0000256" key="5">
    <source>
        <dbReference type="ARBA" id="ARBA00022835"/>
    </source>
</evidence>
<accession>A0A0F4Z9P8</accession>
<dbReference type="Gene3D" id="1.10.150.80">
    <property type="entry name" value="HRDC domain"/>
    <property type="match status" value="1"/>
</dbReference>
<dbReference type="Gene3D" id="3.30.420.10">
    <property type="entry name" value="Ribonuclease H-like superfamily/Ribonuclease H"/>
    <property type="match status" value="1"/>
</dbReference>
<dbReference type="Proteomes" id="UP000033483">
    <property type="component" value="Unassembled WGS sequence"/>
</dbReference>
<evidence type="ECO:0000256" key="1">
    <source>
        <dbReference type="ARBA" id="ARBA00004123"/>
    </source>
</evidence>
<dbReference type="GO" id="GO:0005730">
    <property type="term" value="C:nucleolus"/>
    <property type="evidence" value="ECO:0007669"/>
    <property type="project" value="TreeGrafter"/>
</dbReference>
<dbReference type="InterPro" id="IPR002562">
    <property type="entry name" value="3'-5'_exonuclease_dom"/>
</dbReference>
<dbReference type="GO" id="GO:0071051">
    <property type="term" value="P:poly(A)-dependent snoRNA 3'-end processing"/>
    <property type="evidence" value="ECO:0007669"/>
    <property type="project" value="TreeGrafter"/>
</dbReference>
<name>A0A0F4Z9P8_9PEZI</name>
<dbReference type="SUPFAM" id="SSF47819">
    <property type="entry name" value="HRDC-like"/>
    <property type="match status" value="1"/>
</dbReference>
<dbReference type="Pfam" id="PF08066">
    <property type="entry name" value="PMC2NT"/>
    <property type="match status" value="1"/>
</dbReference>
<dbReference type="InterPro" id="IPR012588">
    <property type="entry name" value="Exosome-assoc_fac_Rrp6_N"/>
</dbReference>
<dbReference type="GO" id="GO:0071044">
    <property type="term" value="P:histone mRNA catabolic process"/>
    <property type="evidence" value="ECO:0007669"/>
    <property type="project" value="TreeGrafter"/>
</dbReference>
<dbReference type="OrthoDB" id="2250022at2759"/>
<keyword evidence="12" id="KW-1185">Reference proteome</keyword>
<feature type="region of interest" description="Disordered" evidence="9">
    <location>
        <begin position="799"/>
        <end position="819"/>
    </location>
</feature>
<evidence type="ECO:0000256" key="2">
    <source>
        <dbReference type="ARBA" id="ARBA00022552"/>
    </source>
</evidence>
<feature type="compositionally biased region" description="Acidic residues" evidence="9">
    <location>
        <begin position="728"/>
        <end position="764"/>
    </location>
</feature>
<dbReference type="InterPro" id="IPR036397">
    <property type="entry name" value="RNaseH_sf"/>
</dbReference>
<feature type="domain" description="HRDC" evidence="10">
    <location>
        <begin position="446"/>
        <end position="526"/>
    </location>
</feature>
<keyword evidence="2" id="KW-0698">rRNA processing</keyword>
<dbReference type="GO" id="GO:0071040">
    <property type="term" value="P:nuclear polyadenylation-dependent antisense transcript catabolic process"/>
    <property type="evidence" value="ECO:0007669"/>
    <property type="project" value="TreeGrafter"/>
</dbReference>
<dbReference type="GO" id="GO:0071038">
    <property type="term" value="P:TRAMP-dependent tRNA surveillance pathway"/>
    <property type="evidence" value="ECO:0007669"/>
    <property type="project" value="TreeGrafter"/>
</dbReference>
<keyword evidence="6" id="KW-0269">Exonuclease</keyword>
<evidence type="ECO:0000256" key="8">
    <source>
        <dbReference type="ARBA" id="ARBA00043957"/>
    </source>
</evidence>
<evidence type="ECO:0000313" key="12">
    <source>
        <dbReference type="Proteomes" id="UP000033483"/>
    </source>
</evidence>
<dbReference type="GO" id="GO:0071037">
    <property type="term" value="P:nuclear polyadenylation-dependent snRNA catabolic process"/>
    <property type="evidence" value="ECO:0007669"/>
    <property type="project" value="TreeGrafter"/>
</dbReference>
<evidence type="ECO:0000256" key="7">
    <source>
        <dbReference type="ARBA" id="ARBA00023242"/>
    </source>
</evidence>
<evidence type="ECO:0000259" key="10">
    <source>
        <dbReference type="PROSITE" id="PS50967"/>
    </source>
</evidence>
<dbReference type="SMART" id="SM00474">
    <property type="entry name" value="35EXOc"/>
    <property type="match status" value="1"/>
</dbReference>